<comment type="similarity">
    <text evidence="1">Belongs to the glycosyl hydrolase 29 family.</text>
</comment>
<reference evidence="8 9" key="1">
    <citation type="journal article" date="2017" name="Curr. Microbiol.">
        <title>Mucilaginibacter ginsenosidivorans sp. nov., Isolated from Soil of Ginseng Field.</title>
        <authorList>
            <person name="Kim M.M."/>
            <person name="Siddiqi M.Z."/>
            <person name="Im W.T."/>
        </authorList>
    </citation>
    <scope>NUCLEOTIDE SEQUENCE [LARGE SCALE GENOMIC DNA]</scope>
    <source>
        <strain evidence="8 9">Gsoil 3017</strain>
    </source>
</reference>
<dbReference type="InterPro" id="IPR000933">
    <property type="entry name" value="Glyco_hydro_29"/>
</dbReference>
<accession>A0A5B8UR99</accession>
<dbReference type="KEGG" id="mgin:FRZ54_02835"/>
<dbReference type="Proteomes" id="UP000321479">
    <property type="component" value="Chromosome"/>
</dbReference>
<dbReference type="GO" id="GO:0004560">
    <property type="term" value="F:alpha-L-fucosidase activity"/>
    <property type="evidence" value="ECO:0007669"/>
    <property type="project" value="InterPro"/>
</dbReference>
<dbReference type="GO" id="GO:0005764">
    <property type="term" value="C:lysosome"/>
    <property type="evidence" value="ECO:0007669"/>
    <property type="project" value="TreeGrafter"/>
</dbReference>
<evidence type="ECO:0000259" key="7">
    <source>
        <dbReference type="Pfam" id="PF02018"/>
    </source>
</evidence>
<dbReference type="InterPro" id="IPR017853">
    <property type="entry name" value="GH"/>
</dbReference>
<sequence>MTLLQKKSIVFIQLFVSISFVAVYSSGLCQQMSGQIKNPDFEASTIKPWTSVGNSPVLSAIIPYEGKQSIELRSGTLIRQQVSLKPLSHYRLTAWLKTASGSGDVRLNVHGLGPHDASVASAMAAWTQVNVDVFTGAGRQNATIEIENPENAGKNSAWADGLQLEFMGTYIPKKIAGISPPKIRNPKTDMGLTQQPNKTMDWLLDAKFGMFIHWGLYAGPGKGEWYMENGGDWNAGKGMLPEEYRKFAYPESGDVYFAADKFNADDWASLARDAGMKYMMMVTMHHDGYALFNTKARDAFSSKQTHNRDFVAEYVKSCRKYDLRVGLYKTLINWRYPGYYDIDGTDCKPNKFGYTTDPAHKENARRLKADLYEQVKELVTNYGKIDIIFWDGGWINQQGSDADAANFWESGKYQSSDNKWPVDPYIRDFDGKTQKPLGLMGMVRKYQPDVIVNPRSGWYGDFKSEEGGNPITGPVRTEEIWEKCMSIGPGWGYTPGQADSSLVMNLAQIKRMLSDCVIRNMSLLLNVGPDRHGQISMAEQHVLRETGKWLTKVGEAVYGTRGGPWDPKDGQYGYAYKGKYIYVYLLNGFKEKEFVLPALNKGQKVVGIYSLSEGNAVQFKSQADGTTILKNVKGTDPDVTVLAVHLNQNVFP</sequence>
<evidence type="ECO:0000313" key="8">
    <source>
        <dbReference type="EMBL" id="QEC61564.1"/>
    </source>
</evidence>
<dbReference type="GO" id="GO:0016139">
    <property type="term" value="P:glycoside catabolic process"/>
    <property type="evidence" value="ECO:0007669"/>
    <property type="project" value="TreeGrafter"/>
</dbReference>
<dbReference type="OrthoDB" id="107551at2"/>
<dbReference type="PANTHER" id="PTHR10030:SF37">
    <property type="entry name" value="ALPHA-L-FUCOSIDASE-RELATED"/>
    <property type="match status" value="1"/>
</dbReference>
<evidence type="ECO:0000259" key="6">
    <source>
        <dbReference type="Pfam" id="PF01120"/>
    </source>
</evidence>
<dbReference type="Gene3D" id="2.60.120.260">
    <property type="entry name" value="Galactose-binding domain-like"/>
    <property type="match status" value="1"/>
</dbReference>
<evidence type="ECO:0000313" key="9">
    <source>
        <dbReference type="Proteomes" id="UP000321479"/>
    </source>
</evidence>
<organism evidence="8 9">
    <name type="scientific">Mucilaginibacter ginsenosidivorans</name>
    <dbReference type="NCBI Taxonomy" id="398053"/>
    <lineage>
        <taxon>Bacteria</taxon>
        <taxon>Pseudomonadati</taxon>
        <taxon>Bacteroidota</taxon>
        <taxon>Sphingobacteriia</taxon>
        <taxon>Sphingobacteriales</taxon>
        <taxon>Sphingobacteriaceae</taxon>
        <taxon>Mucilaginibacter</taxon>
    </lineage>
</organism>
<dbReference type="RefSeq" id="WP_147030141.1">
    <property type="nucleotide sequence ID" value="NZ_CP042436.1"/>
</dbReference>
<dbReference type="EMBL" id="CP042436">
    <property type="protein sequence ID" value="QEC61564.1"/>
    <property type="molecule type" value="Genomic_DNA"/>
</dbReference>
<dbReference type="SMART" id="SM00812">
    <property type="entry name" value="Alpha_L_fucos"/>
    <property type="match status" value="1"/>
</dbReference>
<dbReference type="GO" id="GO:0006004">
    <property type="term" value="P:fucose metabolic process"/>
    <property type="evidence" value="ECO:0007669"/>
    <property type="project" value="TreeGrafter"/>
</dbReference>
<dbReference type="AlphaFoldDB" id="A0A5B8UR99"/>
<feature type="domain" description="CBM-cenC" evidence="7">
    <location>
        <begin position="35"/>
        <end position="114"/>
    </location>
</feature>
<dbReference type="InterPro" id="IPR057739">
    <property type="entry name" value="Glyco_hydro_29_N"/>
</dbReference>
<protein>
    <recommendedName>
        <fullName evidence="2">alpha-L-fucosidase</fullName>
        <ecNumber evidence="2">3.2.1.51</ecNumber>
    </recommendedName>
</protein>
<keyword evidence="5" id="KW-0326">Glycosidase</keyword>
<evidence type="ECO:0000256" key="5">
    <source>
        <dbReference type="ARBA" id="ARBA00023295"/>
    </source>
</evidence>
<keyword evidence="3" id="KW-0732">Signal</keyword>
<dbReference type="Pfam" id="PF01120">
    <property type="entry name" value="Alpha_L_fucos"/>
    <property type="match status" value="1"/>
</dbReference>
<dbReference type="Gene3D" id="3.20.20.80">
    <property type="entry name" value="Glycosidases"/>
    <property type="match status" value="1"/>
</dbReference>
<dbReference type="PANTHER" id="PTHR10030">
    <property type="entry name" value="ALPHA-L-FUCOSIDASE"/>
    <property type="match status" value="1"/>
</dbReference>
<gene>
    <name evidence="8" type="ORF">FRZ54_02835</name>
</gene>
<evidence type="ECO:0000256" key="4">
    <source>
        <dbReference type="ARBA" id="ARBA00022801"/>
    </source>
</evidence>
<evidence type="ECO:0000256" key="1">
    <source>
        <dbReference type="ARBA" id="ARBA00007951"/>
    </source>
</evidence>
<evidence type="ECO:0000256" key="2">
    <source>
        <dbReference type="ARBA" id="ARBA00012662"/>
    </source>
</evidence>
<proteinExistence type="inferred from homology"/>
<dbReference type="Pfam" id="PF02018">
    <property type="entry name" value="CBM_4_9"/>
    <property type="match status" value="1"/>
</dbReference>
<dbReference type="InterPro" id="IPR003305">
    <property type="entry name" value="CenC_carb-bd"/>
</dbReference>
<dbReference type="EC" id="3.2.1.51" evidence="2"/>
<evidence type="ECO:0000256" key="3">
    <source>
        <dbReference type="ARBA" id="ARBA00022729"/>
    </source>
</evidence>
<keyword evidence="4" id="KW-0378">Hydrolase</keyword>
<keyword evidence="9" id="KW-1185">Reference proteome</keyword>
<dbReference type="SUPFAM" id="SSF51445">
    <property type="entry name" value="(Trans)glycosidases"/>
    <property type="match status" value="1"/>
</dbReference>
<name>A0A5B8UR99_9SPHI</name>
<feature type="domain" description="Glycoside hydrolase family 29 N-terminal" evidence="6">
    <location>
        <begin position="196"/>
        <end position="555"/>
    </location>
</feature>